<gene>
    <name evidence="4" type="ORF">Gohar_024339</name>
</gene>
<evidence type="ECO:0000313" key="4">
    <source>
        <dbReference type="EMBL" id="MBA0808615.1"/>
    </source>
</evidence>
<dbReference type="InterPro" id="IPR047873">
    <property type="entry name" value="Ribosomal_uL16"/>
</dbReference>
<dbReference type="AlphaFoldDB" id="A0A7J9HI87"/>
<evidence type="ECO:0000313" key="5">
    <source>
        <dbReference type="Proteomes" id="UP000593560"/>
    </source>
</evidence>
<keyword evidence="5" id="KW-1185">Reference proteome</keyword>
<protein>
    <recommendedName>
        <fullName evidence="6">Ribosomal protein L10e/L16 domain-containing protein</fullName>
    </recommendedName>
</protein>
<name>A0A7J9HI87_9ROSI</name>
<dbReference type="Gene3D" id="3.90.1170.10">
    <property type="entry name" value="Ribosomal protein L10e/L16"/>
    <property type="match status" value="1"/>
</dbReference>
<dbReference type="EMBL" id="JABFAD010000009">
    <property type="protein sequence ID" value="MBA0808615.1"/>
    <property type="molecule type" value="Genomic_DNA"/>
</dbReference>
<dbReference type="PROSITE" id="PS00701">
    <property type="entry name" value="RIBOSOMAL_L16_2"/>
    <property type="match status" value="1"/>
</dbReference>
<evidence type="ECO:0008006" key="6">
    <source>
        <dbReference type="Google" id="ProtNLM"/>
    </source>
</evidence>
<evidence type="ECO:0000256" key="1">
    <source>
        <dbReference type="ARBA" id="ARBA00008931"/>
    </source>
</evidence>
<accession>A0A7J9HI87</accession>
<feature type="non-terminal residue" evidence="4">
    <location>
        <position position="47"/>
    </location>
</feature>
<dbReference type="GO" id="GO:0019843">
    <property type="term" value="F:rRNA binding"/>
    <property type="evidence" value="ECO:0007669"/>
    <property type="project" value="InterPro"/>
</dbReference>
<dbReference type="Pfam" id="PF00252">
    <property type="entry name" value="Ribosomal_L16"/>
    <property type="match status" value="1"/>
</dbReference>
<evidence type="ECO:0000256" key="3">
    <source>
        <dbReference type="ARBA" id="ARBA00023274"/>
    </source>
</evidence>
<dbReference type="OrthoDB" id="993484at2759"/>
<sequence length="47" mass="5258">MVRPTKTRMGSGKGSFEYWVAVIKLGRILYEMSEVAKNIARKAISIA</sequence>
<dbReference type="InterPro" id="IPR020798">
    <property type="entry name" value="Ribosomal_uL16_CS"/>
</dbReference>
<dbReference type="GO" id="GO:0032543">
    <property type="term" value="P:mitochondrial translation"/>
    <property type="evidence" value="ECO:0007669"/>
    <property type="project" value="TreeGrafter"/>
</dbReference>
<keyword evidence="2" id="KW-0689">Ribosomal protein</keyword>
<organism evidence="4 5">
    <name type="scientific">Gossypium harknessii</name>
    <dbReference type="NCBI Taxonomy" id="34285"/>
    <lineage>
        <taxon>Eukaryota</taxon>
        <taxon>Viridiplantae</taxon>
        <taxon>Streptophyta</taxon>
        <taxon>Embryophyta</taxon>
        <taxon>Tracheophyta</taxon>
        <taxon>Spermatophyta</taxon>
        <taxon>Magnoliopsida</taxon>
        <taxon>eudicotyledons</taxon>
        <taxon>Gunneridae</taxon>
        <taxon>Pentapetalae</taxon>
        <taxon>rosids</taxon>
        <taxon>malvids</taxon>
        <taxon>Malvales</taxon>
        <taxon>Malvaceae</taxon>
        <taxon>Malvoideae</taxon>
        <taxon>Gossypium</taxon>
    </lineage>
</organism>
<dbReference type="SUPFAM" id="SSF54686">
    <property type="entry name" value="Ribosomal protein L16p/L10e"/>
    <property type="match status" value="1"/>
</dbReference>
<keyword evidence="3" id="KW-0687">Ribonucleoprotein</keyword>
<dbReference type="InterPro" id="IPR036920">
    <property type="entry name" value="Ribosomal_uL16_sf"/>
</dbReference>
<reference evidence="4 5" key="1">
    <citation type="journal article" date="2019" name="Genome Biol. Evol.">
        <title>Insights into the evolution of the New World diploid cottons (Gossypium, subgenus Houzingenia) based on genome sequencing.</title>
        <authorList>
            <person name="Grover C.E."/>
            <person name="Arick M.A. 2nd"/>
            <person name="Thrash A."/>
            <person name="Conover J.L."/>
            <person name="Sanders W.S."/>
            <person name="Peterson D.G."/>
            <person name="Frelichowski J.E."/>
            <person name="Scheffler J.A."/>
            <person name="Scheffler B.E."/>
            <person name="Wendel J.F."/>
        </authorList>
    </citation>
    <scope>NUCLEOTIDE SEQUENCE [LARGE SCALE GENOMIC DNA]</scope>
    <source>
        <strain evidence="4">0</strain>
        <tissue evidence="4">Leaf</tissue>
    </source>
</reference>
<proteinExistence type="inferred from homology"/>
<dbReference type="Proteomes" id="UP000593560">
    <property type="component" value="Unassembled WGS sequence"/>
</dbReference>
<dbReference type="GO" id="GO:0005762">
    <property type="term" value="C:mitochondrial large ribosomal subunit"/>
    <property type="evidence" value="ECO:0007669"/>
    <property type="project" value="TreeGrafter"/>
</dbReference>
<evidence type="ECO:0000256" key="2">
    <source>
        <dbReference type="ARBA" id="ARBA00022980"/>
    </source>
</evidence>
<dbReference type="PANTHER" id="PTHR12220:SF13">
    <property type="entry name" value="LARGE RIBOSOMAL SUBUNIT PROTEIN UL16M"/>
    <property type="match status" value="1"/>
</dbReference>
<dbReference type="GO" id="GO:0003735">
    <property type="term" value="F:structural constituent of ribosome"/>
    <property type="evidence" value="ECO:0007669"/>
    <property type="project" value="InterPro"/>
</dbReference>
<dbReference type="PANTHER" id="PTHR12220">
    <property type="entry name" value="50S/60S RIBOSOMAL PROTEIN L16"/>
    <property type="match status" value="1"/>
</dbReference>
<comment type="caution">
    <text evidence="4">The sequence shown here is derived from an EMBL/GenBank/DDBJ whole genome shotgun (WGS) entry which is preliminary data.</text>
</comment>
<dbReference type="InterPro" id="IPR000114">
    <property type="entry name" value="Ribosomal_uL16_bact-type"/>
</dbReference>
<comment type="similarity">
    <text evidence="1">Belongs to the universal ribosomal protein uL16 family.</text>
</comment>